<dbReference type="PANTHER" id="PTHR10974:SF9">
    <property type="entry name" value="DUF229 DOMAIN CONTAINING PROTEIN-RELATED"/>
    <property type="match status" value="1"/>
</dbReference>
<dbReference type="InterPro" id="IPR017850">
    <property type="entry name" value="Alkaline_phosphatase_core_sf"/>
</dbReference>
<dbReference type="Gene3D" id="3.40.720.10">
    <property type="entry name" value="Alkaline Phosphatase, subunit A"/>
    <property type="match status" value="1"/>
</dbReference>
<dbReference type="InParanoid" id="B3M348"/>
<dbReference type="EMBL" id="CH902617">
    <property type="protein sequence ID" value="EDV42448.2"/>
    <property type="molecule type" value="Genomic_DNA"/>
</dbReference>
<dbReference type="InterPro" id="IPR004245">
    <property type="entry name" value="DUF229"/>
</dbReference>
<organism evidence="1 2">
    <name type="scientific">Drosophila ananassae</name>
    <name type="common">Fruit fly</name>
    <dbReference type="NCBI Taxonomy" id="7217"/>
    <lineage>
        <taxon>Eukaryota</taxon>
        <taxon>Metazoa</taxon>
        <taxon>Ecdysozoa</taxon>
        <taxon>Arthropoda</taxon>
        <taxon>Hexapoda</taxon>
        <taxon>Insecta</taxon>
        <taxon>Pterygota</taxon>
        <taxon>Neoptera</taxon>
        <taxon>Endopterygota</taxon>
        <taxon>Diptera</taxon>
        <taxon>Brachycera</taxon>
        <taxon>Muscomorpha</taxon>
        <taxon>Ephydroidea</taxon>
        <taxon>Drosophilidae</taxon>
        <taxon>Drosophila</taxon>
        <taxon>Sophophora</taxon>
    </lineage>
</organism>
<dbReference type="CDD" id="cd16021">
    <property type="entry name" value="ALP_like"/>
    <property type="match status" value="1"/>
</dbReference>
<reference evidence="1 2" key="1">
    <citation type="journal article" date="2007" name="Nature">
        <title>Evolution of genes and genomes on the Drosophila phylogeny.</title>
        <authorList>
            <consortium name="Drosophila 12 Genomes Consortium"/>
            <person name="Clark A.G."/>
            <person name="Eisen M.B."/>
            <person name="Smith D.R."/>
            <person name="Bergman C.M."/>
            <person name="Oliver B."/>
            <person name="Markow T.A."/>
            <person name="Kaufman T.C."/>
            <person name="Kellis M."/>
            <person name="Gelbart W."/>
            <person name="Iyer V.N."/>
            <person name="Pollard D.A."/>
            <person name="Sackton T.B."/>
            <person name="Larracuente A.M."/>
            <person name="Singh N.D."/>
            <person name="Abad J.P."/>
            <person name="Abt D.N."/>
            <person name="Adryan B."/>
            <person name="Aguade M."/>
            <person name="Akashi H."/>
            <person name="Anderson W.W."/>
            <person name="Aquadro C.F."/>
            <person name="Ardell D.H."/>
            <person name="Arguello R."/>
            <person name="Artieri C.G."/>
            <person name="Barbash D.A."/>
            <person name="Barker D."/>
            <person name="Barsanti P."/>
            <person name="Batterham P."/>
            <person name="Batzoglou S."/>
            <person name="Begun D."/>
            <person name="Bhutkar A."/>
            <person name="Blanco E."/>
            <person name="Bosak S.A."/>
            <person name="Bradley R.K."/>
            <person name="Brand A.D."/>
            <person name="Brent M.R."/>
            <person name="Brooks A.N."/>
            <person name="Brown R.H."/>
            <person name="Butlin R.K."/>
            <person name="Caggese C."/>
            <person name="Calvi B.R."/>
            <person name="Bernardo de Carvalho A."/>
            <person name="Caspi A."/>
            <person name="Castrezana S."/>
            <person name="Celniker S.E."/>
            <person name="Chang J.L."/>
            <person name="Chapple C."/>
            <person name="Chatterji S."/>
            <person name="Chinwalla A."/>
            <person name="Civetta A."/>
            <person name="Clifton S.W."/>
            <person name="Comeron J.M."/>
            <person name="Costello J.C."/>
            <person name="Coyne J.A."/>
            <person name="Daub J."/>
            <person name="David R.G."/>
            <person name="Delcher A.L."/>
            <person name="Delehaunty K."/>
            <person name="Do C.B."/>
            <person name="Ebling H."/>
            <person name="Edwards K."/>
            <person name="Eickbush T."/>
            <person name="Evans J.D."/>
            <person name="Filipski A."/>
            <person name="Findeiss S."/>
            <person name="Freyhult E."/>
            <person name="Fulton L."/>
            <person name="Fulton R."/>
            <person name="Garcia A.C."/>
            <person name="Gardiner A."/>
            <person name="Garfield D.A."/>
            <person name="Garvin B.E."/>
            <person name="Gibson G."/>
            <person name="Gilbert D."/>
            <person name="Gnerre S."/>
            <person name="Godfrey J."/>
            <person name="Good R."/>
            <person name="Gotea V."/>
            <person name="Gravely B."/>
            <person name="Greenberg A.J."/>
            <person name="Griffiths-Jones S."/>
            <person name="Gross S."/>
            <person name="Guigo R."/>
            <person name="Gustafson E.A."/>
            <person name="Haerty W."/>
            <person name="Hahn M.W."/>
            <person name="Halligan D.L."/>
            <person name="Halpern A.L."/>
            <person name="Halter G.M."/>
            <person name="Han M.V."/>
            <person name="Heger A."/>
            <person name="Hillier L."/>
            <person name="Hinrichs A.S."/>
            <person name="Holmes I."/>
            <person name="Hoskins R.A."/>
            <person name="Hubisz M.J."/>
            <person name="Hultmark D."/>
            <person name="Huntley M.A."/>
            <person name="Jaffe D.B."/>
            <person name="Jagadeeshan S."/>
            <person name="Jeck W.R."/>
            <person name="Johnson J."/>
            <person name="Jones C.D."/>
            <person name="Jordan W.C."/>
            <person name="Karpen G.H."/>
            <person name="Kataoka E."/>
            <person name="Keightley P.D."/>
            <person name="Kheradpour P."/>
            <person name="Kirkness E.F."/>
            <person name="Koerich L.B."/>
            <person name="Kristiansen K."/>
            <person name="Kudrna D."/>
            <person name="Kulathinal R.J."/>
            <person name="Kumar S."/>
            <person name="Kwok R."/>
            <person name="Lander E."/>
            <person name="Langley C.H."/>
            <person name="Lapoint R."/>
            <person name="Lazzaro B.P."/>
            <person name="Lee S.J."/>
            <person name="Levesque L."/>
            <person name="Li R."/>
            <person name="Lin C.F."/>
            <person name="Lin M.F."/>
            <person name="Lindblad-Toh K."/>
            <person name="Llopart A."/>
            <person name="Long M."/>
            <person name="Low L."/>
            <person name="Lozovsky E."/>
            <person name="Lu J."/>
            <person name="Luo M."/>
            <person name="Machado C.A."/>
            <person name="Makalowski W."/>
            <person name="Marzo M."/>
            <person name="Matsuda M."/>
            <person name="Matzkin L."/>
            <person name="McAllister B."/>
            <person name="McBride C.S."/>
            <person name="McKernan B."/>
            <person name="McKernan K."/>
            <person name="Mendez-Lago M."/>
            <person name="Minx P."/>
            <person name="Mollenhauer M.U."/>
            <person name="Montooth K."/>
            <person name="Mount S.M."/>
            <person name="Mu X."/>
            <person name="Myers E."/>
            <person name="Negre B."/>
            <person name="Newfeld S."/>
            <person name="Nielsen R."/>
            <person name="Noor M.A."/>
            <person name="O'Grady P."/>
            <person name="Pachter L."/>
            <person name="Papaceit M."/>
            <person name="Parisi M.J."/>
            <person name="Parisi M."/>
            <person name="Parts L."/>
            <person name="Pedersen J.S."/>
            <person name="Pesole G."/>
            <person name="Phillippy A.M."/>
            <person name="Ponting C.P."/>
            <person name="Pop M."/>
            <person name="Porcelli D."/>
            <person name="Powell J.R."/>
            <person name="Prohaska S."/>
            <person name="Pruitt K."/>
            <person name="Puig M."/>
            <person name="Quesneville H."/>
            <person name="Ram K.R."/>
            <person name="Rand D."/>
            <person name="Rasmussen M.D."/>
            <person name="Reed L.K."/>
            <person name="Reenan R."/>
            <person name="Reily A."/>
            <person name="Remington K.A."/>
            <person name="Rieger T.T."/>
            <person name="Ritchie M.G."/>
            <person name="Robin C."/>
            <person name="Rogers Y.H."/>
            <person name="Rohde C."/>
            <person name="Rozas J."/>
            <person name="Rubenfield M.J."/>
            <person name="Ruiz A."/>
            <person name="Russo S."/>
            <person name="Salzberg S.L."/>
            <person name="Sanchez-Gracia A."/>
            <person name="Saranga D.J."/>
            <person name="Sato H."/>
            <person name="Schaeffer S.W."/>
            <person name="Schatz M.C."/>
            <person name="Schlenke T."/>
            <person name="Schwartz R."/>
            <person name="Segarra C."/>
            <person name="Singh R.S."/>
            <person name="Sirot L."/>
            <person name="Sirota M."/>
            <person name="Sisneros N.B."/>
            <person name="Smith C.D."/>
            <person name="Smith T.F."/>
            <person name="Spieth J."/>
            <person name="Stage D.E."/>
            <person name="Stark A."/>
            <person name="Stephan W."/>
            <person name="Strausberg R.L."/>
            <person name="Strempel S."/>
            <person name="Sturgill D."/>
            <person name="Sutton G."/>
            <person name="Sutton G.G."/>
            <person name="Tao W."/>
            <person name="Teichmann S."/>
            <person name="Tobari Y.N."/>
            <person name="Tomimura Y."/>
            <person name="Tsolas J.M."/>
            <person name="Valente V.L."/>
            <person name="Venter E."/>
            <person name="Venter J.C."/>
            <person name="Vicario S."/>
            <person name="Vieira F.G."/>
            <person name="Vilella A.J."/>
            <person name="Villasante A."/>
            <person name="Walenz B."/>
            <person name="Wang J."/>
            <person name="Wasserman M."/>
            <person name="Watts T."/>
            <person name="Wilson D."/>
            <person name="Wilson R.K."/>
            <person name="Wing R.A."/>
            <person name="Wolfner M.F."/>
            <person name="Wong A."/>
            <person name="Wong G.K."/>
            <person name="Wu C.I."/>
            <person name="Wu G."/>
            <person name="Yamamoto D."/>
            <person name="Yang H.P."/>
            <person name="Yang S.P."/>
            <person name="Yorke J.A."/>
            <person name="Yoshida K."/>
            <person name="Zdobnov E."/>
            <person name="Zhang P."/>
            <person name="Zhang Y."/>
            <person name="Zimin A.V."/>
            <person name="Baldwin J."/>
            <person name="Abdouelleil A."/>
            <person name="Abdulkadir J."/>
            <person name="Abebe A."/>
            <person name="Abera B."/>
            <person name="Abreu J."/>
            <person name="Acer S.C."/>
            <person name="Aftuck L."/>
            <person name="Alexander A."/>
            <person name="An P."/>
            <person name="Anderson E."/>
            <person name="Anderson S."/>
            <person name="Arachi H."/>
            <person name="Azer M."/>
            <person name="Bachantsang P."/>
            <person name="Barry A."/>
            <person name="Bayul T."/>
            <person name="Berlin A."/>
            <person name="Bessette D."/>
            <person name="Bloom T."/>
            <person name="Blye J."/>
            <person name="Boguslavskiy L."/>
            <person name="Bonnet C."/>
            <person name="Boukhgalter B."/>
            <person name="Bourzgui I."/>
            <person name="Brown A."/>
            <person name="Cahill P."/>
            <person name="Channer S."/>
            <person name="Cheshatsang Y."/>
            <person name="Chuda L."/>
            <person name="Citroen M."/>
            <person name="Collymore A."/>
            <person name="Cooke P."/>
            <person name="Costello M."/>
            <person name="D'Aco K."/>
            <person name="Daza R."/>
            <person name="De Haan G."/>
            <person name="DeGray S."/>
            <person name="DeMaso C."/>
            <person name="Dhargay N."/>
            <person name="Dooley K."/>
            <person name="Dooley E."/>
            <person name="Doricent M."/>
            <person name="Dorje P."/>
            <person name="Dorjee K."/>
            <person name="Dupes A."/>
            <person name="Elong R."/>
            <person name="Falk J."/>
            <person name="Farina A."/>
            <person name="Faro S."/>
            <person name="Ferguson D."/>
            <person name="Fisher S."/>
            <person name="Foley C.D."/>
            <person name="Franke A."/>
            <person name="Friedrich D."/>
            <person name="Gadbois L."/>
            <person name="Gearin G."/>
            <person name="Gearin C.R."/>
            <person name="Giannoukos G."/>
            <person name="Goode T."/>
            <person name="Graham J."/>
            <person name="Grandbois E."/>
            <person name="Grewal S."/>
            <person name="Gyaltsen K."/>
            <person name="Hafez N."/>
            <person name="Hagos B."/>
            <person name="Hall J."/>
            <person name="Henson C."/>
            <person name="Hollinger A."/>
            <person name="Honan T."/>
            <person name="Huard M.D."/>
            <person name="Hughes L."/>
            <person name="Hurhula B."/>
            <person name="Husby M.E."/>
            <person name="Kamat A."/>
            <person name="Kanga B."/>
            <person name="Kashin S."/>
            <person name="Khazanovich D."/>
            <person name="Kisner P."/>
            <person name="Lance K."/>
            <person name="Lara M."/>
            <person name="Lee W."/>
            <person name="Lennon N."/>
            <person name="Letendre F."/>
            <person name="LeVine R."/>
            <person name="Lipovsky A."/>
            <person name="Liu X."/>
            <person name="Liu J."/>
            <person name="Liu S."/>
            <person name="Lokyitsang T."/>
            <person name="Lokyitsang Y."/>
            <person name="Lubonja R."/>
            <person name="Lui A."/>
            <person name="MacDonald P."/>
            <person name="Magnisalis V."/>
            <person name="Maru K."/>
            <person name="Matthews C."/>
            <person name="McCusker W."/>
            <person name="McDonough S."/>
            <person name="Mehta T."/>
            <person name="Meldrim J."/>
            <person name="Meneus L."/>
            <person name="Mihai O."/>
            <person name="Mihalev A."/>
            <person name="Mihova T."/>
            <person name="Mittelman R."/>
            <person name="Mlenga V."/>
            <person name="Montmayeur A."/>
            <person name="Mulrain L."/>
            <person name="Navidi A."/>
            <person name="Naylor J."/>
            <person name="Negash T."/>
            <person name="Nguyen T."/>
            <person name="Nguyen N."/>
            <person name="Nicol R."/>
            <person name="Norbu C."/>
            <person name="Norbu N."/>
            <person name="Novod N."/>
            <person name="O'Neill B."/>
            <person name="Osman S."/>
            <person name="Markiewicz E."/>
            <person name="Oyono O.L."/>
            <person name="Patti C."/>
            <person name="Phunkhang P."/>
            <person name="Pierre F."/>
            <person name="Priest M."/>
            <person name="Raghuraman S."/>
            <person name="Rege F."/>
            <person name="Reyes R."/>
            <person name="Rise C."/>
            <person name="Rogov P."/>
            <person name="Ross K."/>
            <person name="Ryan E."/>
            <person name="Settipalli S."/>
            <person name="Shea T."/>
            <person name="Sherpa N."/>
            <person name="Shi L."/>
            <person name="Shih D."/>
            <person name="Sparrow T."/>
            <person name="Spaulding J."/>
            <person name="Stalker J."/>
            <person name="Stange-Thomann N."/>
            <person name="Stavropoulos S."/>
            <person name="Stone C."/>
            <person name="Strader C."/>
            <person name="Tesfaye S."/>
            <person name="Thomson T."/>
            <person name="Thoulutsang Y."/>
            <person name="Thoulutsang D."/>
            <person name="Topham K."/>
            <person name="Topping I."/>
            <person name="Tsamla T."/>
            <person name="Vassiliev H."/>
            <person name="Vo A."/>
            <person name="Wangchuk T."/>
            <person name="Wangdi T."/>
            <person name="Weiand M."/>
            <person name="Wilkinson J."/>
            <person name="Wilson A."/>
            <person name="Yadav S."/>
            <person name="Young G."/>
            <person name="Yu Q."/>
            <person name="Zembek L."/>
            <person name="Zhong D."/>
            <person name="Zimmer A."/>
            <person name="Zwirko Z."/>
            <person name="Jaffe D.B."/>
            <person name="Alvarez P."/>
            <person name="Brockman W."/>
            <person name="Butler J."/>
            <person name="Chin C."/>
            <person name="Gnerre S."/>
            <person name="Grabherr M."/>
            <person name="Kleber M."/>
            <person name="Mauceli E."/>
            <person name="MacCallum I."/>
        </authorList>
    </citation>
    <scope>NUCLEOTIDE SEQUENCE [LARGE SCALE GENOMIC DNA]</scope>
    <source>
        <strain evidence="2">Tucson 14024-0371.13</strain>
    </source>
</reference>
<dbReference type="SUPFAM" id="SSF53649">
    <property type="entry name" value="Alkaline phosphatase-like"/>
    <property type="match status" value="1"/>
</dbReference>
<dbReference type="eggNOG" id="ENOG502QRYZ">
    <property type="taxonomic scope" value="Eukaryota"/>
</dbReference>
<name>B3M348_DROAN</name>
<dbReference type="Pfam" id="PF02995">
    <property type="entry name" value="DUF229"/>
    <property type="match status" value="1"/>
</dbReference>
<keyword evidence="2" id="KW-1185">Reference proteome</keyword>
<evidence type="ECO:0000313" key="1">
    <source>
        <dbReference type="EMBL" id="EDV42448.2"/>
    </source>
</evidence>
<evidence type="ECO:0000313" key="2">
    <source>
        <dbReference type="Proteomes" id="UP000007801"/>
    </source>
</evidence>
<dbReference type="OrthoDB" id="413313at2759"/>
<dbReference type="PANTHER" id="PTHR10974">
    <property type="entry name" value="FI08016P-RELATED"/>
    <property type="match status" value="1"/>
</dbReference>
<dbReference type="GO" id="GO:0005615">
    <property type="term" value="C:extracellular space"/>
    <property type="evidence" value="ECO:0007669"/>
    <property type="project" value="TreeGrafter"/>
</dbReference>
<dbReference type="STRING" id="7217.B3M348"/>
<accession>B3M348</accession>
<proteinExistence type="predicted"/>
<sequence>MHMDLNHESKSLLIVITEPNIESYLENDLQEDSLNSSYPLETETHVKYFVNSPQCKMFQPDPFAKNIMKIYDKKHYTVCDHSPDMITVSFNETDSTFSLNKNERGASCCYKQILRAGKRTQADKHYTLHPCIKFEHGFVVPRHVEAMITECRRPKDLKVSQTDAFAFVHPRNDSTKTEPRRPSVLLLGIDSVSRINLQLTMPQLYEYLGAQHWFEMQGYNKMGDNTFPNLMAVLTGFNKSYAISSCRPDEVGGLDACPFIWKDFKDKGYTTAFAEDWGPFSTFDYLIKGFRVPPTDVYARPLVLAVEKELNATYDSGMPHCLGRRLASEYVYDLAVEFTRVNRNRTFFGMFWTNTFSHNNFALPSSMDARMVTYMRTLDRNGVMDNTIVIFFSDHGSRFGPLRRLSSGFLEERLPFMFIRLPRWIREKYPHFVKSLEVNRNRLTSPYDIYATFRHILELDKEPEKLPRPNSCPSCHSIFEEVDWSRSCHQAGIEDHWCGCDSFKPVSKTDATAKSIAQQLVQAINGFLAEKKGAKKCQKLKLKYVSSVQRRSNSSSYLVQFYTSPGGAFFEATADWDADTKNVSVSVPSISRLESYASQSQCTSVKEAKKFCIC</sequence>
<dbReference type="AlphaFoldDB" id="B3M348"/>
<dbReference type="Proteomes" id="UP000007801">
    <property type="component" value="Unassembled WGS sequence"/>
</dbReference>
<protein>
    <recommendedName>
        <fullName evidence="3">DUF229 domain-containing protein</fullName>
    </recommendedName>
</protein>
<evidence type="ECO:0008006" key="3">
    <source>
        <dbReference type="Google" id="ProtNLM"/>
    </source>
</evidence>
<gene>
    <name evidence="1" type="primary">Dana\GF17992</name>
    <name evidence="1" type="synonym">dana_GLEANR_19252</name>
    <name evidence="1" type="ORF">GF17992</name>
</gene>
<dbReference type="FunFam" id="3.40.720.10:FF:000017">
    <property type="entry name" value="Predicted protein"/>
    <property type="match status" value="1"/>
</dbReference>
<dbReference type="HOGENOM" id="CLU_018076_2_0_1"/>